<comment type="caution">
    <text evidence="10">The sequence shown here is derived from an EMBL/GenBank/DDBJ whole genome shotgun (WGS) entry which is preliminary data.</text>
</comment>
<feature type="coiled-coil region" evidence="6">
    <location>
        <begin position="67"/>
        <end position="94"/>
    </location>
</feature>
<dbReference type="SUPFAM" id="SSF103473">
    <property type="entry name" value="MFS general substrate transporter"/>
    <property type="match status" value="1"/>
</dbReference>
<dbReference type="InterPro" id="IPR011701">
    <property type="entry name" value="MFS"/>
</dbReference>
<dbReference type="GO" id="GO:0016020">
    <property type="term" value="C:membrane"/>
    <property type="evidence" value="ECO:0007669"/>
    <property type="project" value="UniProtKB-SubCell"/>
</dbReference>
<sequence length="940" mass="106084">MSLDRTVQIWLSNVQQSTNDPSPTPEPCADVPPNAMKRRRADSPPRETRQKLKLSPNDPLYDLKKSCLQRQAEIDMLEEELDRITSQARKKRATGSNQASSELQQKYCNFISYSTGKVERRLISRIVHPVPQPATTESRTPSSSGWAQLPRSQDVKVEPDTEPISWPRDVNAEPVARPGPIPFVQRTWSKPNFTPQPPALPILLKRINDIYAGRGILPTDFRPIVNATTGTPLEYKLTWARGGAQSDVHYCDKRRKFGKVPDLKSVATVMDQSNECTRGQALPNEWNMEVVHKVLELSYRDEPWPLFLDFRCSDNGIIIPDYHTNPDNPPPPDFCVYVETPLDGMLPDCIDDMQKRLVRNTFNHIDLKSLQSRRPIAFHVHTLSQNTDRELQRVRTAFAAHWGLLKRMMRMREKIDMEWPNQAFNFMIENPYNLPEFLPGIIIHKQNWFLSISKYGEDNPSQQWPPPFKRIGQRLTTITDNRKSQRTPIYPLNFWLSVLILSLVKFASTILLSYPWPKLLVAAVCRHHYESDTHNPHEDPPNEVCAGGEVTMHFESMANLLSISSSLAAIMVQIPMGIIVDRGNRRLALTLNIIGIVLYWGSILLFGLVPSFPLWCFYLSPLFLFLGGGPVVTSTLVYSAISNSVKPRQRTIAFSFLEAFSGMCNFFEPALKISTMTIPLWLSFTLTLIIHMLCFIPACYLTEDKNASVGEDLPLDTGVFRGEEEALLGNTPGGEAIDWSRNIIRRPFSKLNILIISFVCFFVVNFTTGSMGFSFSWIFWHIPEVWSNIDILTYLRAIVLPLLFFVMLPFTTRQLDRTWHFAKRDLILSASGIILAAVGTLLALLAPNFVIVVVAFVVTLSGSVMSVALRSFVASNIEDTFSGRLFAGISVTETIGSLVGASIMHSPNAPEGRPFIISVASYSLVGGLLVWLARKVQSHN</sequence>
<organism evidence="10 11">
    <name type="scientific">Fusarium avenaceum</name>
    <dbReference type="NCBI Taxonomy" id="40199"/>
    <lineage>
        <taxon>Eukaryota</taxon>
        <taxon>Fungi</taxon>
        <taxon>Dikarya</taxon>
        <taxon>Ascomycota</taxon>
        <taxon>Pezizomycotina</taxon>
        <taxon>Sordariomycetes</taxon>
        <taxon>Hypocreomycetidae</taxon>
        <taxon>Hypocreales</taxon>
        <taxon>Nectriaceae</taxon>
        <taxon>Fusarium</taxon>
        <taxon>Fusarium tricinctum species complex</taxon>
    </lineage>
</organism>
<feature type="transmembrane region" description="Helical" evidence="8">
    <location>
        <begin position="885"/>
        <end position="903"/>
    </location>
</feature>
<feature type="region of interest" description="Disordered" evidence="7">
    <location>
        <begin position="129"/>
        <end position="173"/>
    </location>
</feature>
<protein>
    <recommendedName>
        <fullName evidence="9">PD-(D/E)XK nuclease-like domain-containing protein</fullName>
    </recommendedName>
</protein>
<evidence type="ECO:0000256" key="3">
    <source>
        <dbReference type="ARBA" id="ARBA00022989"/>
    </source>
</evidence>
<dbReference type="PANTHER" id="PTHR23507:SF1">
    <property type="entry name" value="FI18259P1-RELATED"/>
    <property type="match status" value="1"/>
</dbReference>
<dbReference type="AlphaFoldDB" id="A0A9P7GRY7"/>
<feature type="transmembrane region" description="Helical" evidence="8">
    <location>
        <begin position="680"/>
        <end position="701"/>
    </location>
</feature>
<dbReference type="Pfam" id="PF07690">
    <property type="entry name" value="MFS_1"/>
    <property type="match status" value="1"/>
</dbReference>
<feature type="compositionally biased region" description="Polar residues" evidence="7">
    <location>
        <begin position="12"/>
        <end position="21"/>
    </location>
</feature>
<dbReference type="Pfam" id="PF20516">
    <property type="entry name" value="PDDEXK_12"/>
    <property type="match status" value="1"/>
</dbReference>
<reference evidence="10" key="1">
    <citation type="submission" date="2021-04" db="EMBL/GenBank/DDBJ databases">
        <title>Draft genome of Fusarium avenaceum strain F156N33, isolated from an atmospheric sample in Virginia.</title>
        <authorList>
            <person name="Yang S."/>
            <person name="Vinatzer B.A."/>
            <person name="Coleman J."/>
        </authorList>
    </citation>
    <scope>NUCLEOTIDE SEQUENCE</scope>
    <source>
        <strain evidence="10">F156N33</strain>
    </source>
</reference>
<feature type="transmembrane region" description="Helical" evidence="8">
    <location>
        <begin position="492"/>
        <end position="514"/>
    </location>
</feature>
<evidence type="ECO:0000256" key="4">
    <source>
        <dbReference type="ARBA" id="ARBA00023136"/>
    </source>
</evidence>
<keyword evidence="4 8" id="KW-0472">Membrane</keyword>
<evidence type="ECO:0000313" key="10">
    <source>
        <dbReference type="EMBL" id="KAG5655148.1"/>
    </source>
</evidence>
<dbReference type="InterPro" id="IPR046797">
    <property type="entry name" value="PDDEXK_12"/>
</dbReference>
<evidence type="ECO:0000256" key="8">
    <source>
        <dbReference type="SAM" id="Phobius"/>
    </source>
</evidence>
<feature type="transmembrane region" description="Helical" evidence="8">
    <location>
        <begin position="791"/>
        <end position="810"/>
    </location>
</feature>
<gene>
    <name evidence="10" type="ORF">KAF25_001921</name>
</gene>
<feature type="transmembrane region" description="Helical" evidence="8">
    <location>
        <begin position="560"/>
        <end position="580"/>
    </location>
</feature>
<evidence type="ECO:0000259" key="9">
    <source>
        <dbReference type="Pfam" id="PF20516"/>
    </source>
</evidence>
<evidence type="ECO:0000256" key="5">
    <source>
        <dbReference type="ARBA" id="ARBA00023180"/>
    </source>
</evidence>
<proteinExistence type="predicted"/>
<evidence type="ECO:0000256" key="1">
    <source>
        <dbReference type="ARBA" id="ARBA00004141"/>
    </source>
</evidence>
<keyword evidence="3 8" id="KW-1133">Transmembrane helix</keyword>
<feature type="transmembrane region" description="Helical" evidence="8">
    <location>
        <begin position="615"/>
        <end position="639"/>
    </location>
</feature>
<name>A0A9P7GRY7_9HYPO</name>
<dbReference type="EMBL" id="JAGPUO010000034">
    <property type="protein sequence ID" value="KAG5655148.1"/>
    <property type="molecule type" value="Genomic_DNA"/>
</dbReference>
<keyword evidence="11" id="KW-1185">Reference proteome</keyword>
<feature type="transmembrane region" description="Helical" evidence="8">
    <location>
        <begin position="915"/>
        <end position="933"/>
    </location>
</feature>
<dbReference type="GO" id="GO:0022857">
    <property type="term" value="F:transmembrane transporter activity"/>
    <property type="evidence" value="ECO:0007669"/>
    <property type="project" value="InterPro"/>
</dbReference>
<feature type="transmembrane region" description="Helical" evidence="8">
    <location>
        <begin position="826"/>
        <end position="845"/>
    </location>
</feature>
<dbReference type="Proteomes" id="UP000782241">
    <property type="component" value="Unassembled WGS sequence"/>
</dbReference>
<feature type="compositionally biased region" description="Basic and acidic residues" evidence="7">
    <location>
        <begin position="41"/>
        <end position="50"/>
    </location>
</feature>
<evidence type="ECO:0000256" key="6">
    <source>
        <dbReference type="SAM" id="Coils"/>
    </source>
</evidence>
<keyword evidence="2 8" id="KW-0812">Transmembrane</keyword>
<feature type="compositionally biased region" description="Polar residues" evidence="7">
    <location>
        <begin position="133"/>
        <end position="146"/>
    </location>
</feature>
<keyword evidence="5" id="KW-0325">Glycoprotein</keyword>
<feature type="transmembrane region" description="Helical" evidence="8">
    <location>
        <begin position="587"/>
        <end position="609"/>
    </location>
</feature>
<feature type="domain" description="PD-(D/E)XK nuclease-like" evidence="9">
    <location>
        <begin position="252"/>
        <end position="457"/>
    </location>
</feature>
<dbReference type="PANTHER" id="PTHR23507">
    <property type="entry name" value="ZGC:174356"/>
    <property type="match status" value="1"/>
</dbReference>
<evidence type="ECO:0000313" key="11">
    <source>
        <dbReference type="Proteomes" id="UP000782241"/>
    </source>
</evidence>
<accession>A0A9P7GRY7</accession>
<feature type="transmembrane region" description="Helical" evidence="8">
    <location>
        <begin position="851"/>
        <end position="873"/>
    </location>
</feature>
<dbReference type="InterPro" id="IPR036259">
    <property type="entry name" value="MFS_trans_sf"/>
</dbReference>
<dbReference type="CDD" id="cd06174">
    <property type="entry name" value="MFS"/>
    <property type="match status" value="1"/>
</dbReference>
<feature type="region of interest" description="Disordered" evidence="7">
    <location>
        <begin position="12"/>
        <end position="60"/>
    </location>
</feature>
<evidence type="ECO:0000256" key="2">
    <source>
        <dbReference type="ARBA" id="ARBA00022692"/>
    </source>
</evidence>
<keyword evidence="6" id="KW-0175">Coiled coil</keyword>
<feature type="transmembrane region" description="Helical" evidence="8">
    <location>
        <begin position="751"/>
        <end position="779"/>
    </location>
</feature>
<dbReference type="Gene3D" id="1.20.1250.20">
    <property type="entry name" value="MFS general substrate transporter like domains"/>
    <property type="match status" value="1"/>
</dbReference>
<feature type="transmembrane region" description="Helical" evidence="8">
    <location>
        <begin position="651"/>
        <end position="668"/>
    </location>
</feature>
<evidence type="ECO:0000256" key="7">
    <source>
        <dbReference type="SAM" id="MobiDB-lite"/>
    </source>
</evidence>
<comment type="subcellular location">
    <subcellularLocation>
        <location evidence="1">Membrane</location>
        <topology evidence="1">Multi-pass membrane protein</topology>
    </subcellularLocation>
</comment>